<dbReference type="Gene3D" id="3.40.50.450">
    <property type="match status" value="1"/>
</dbReference>
<evidence type="ECO:0000313" key="1">
    <source>
        <dbReference type="EMBL" id="SAL67301.1"/>
    </source>
</evidence>
<organism evidence="1 2">
    <name type="scientific">Caballeronia udeis</name>
    <dbReference type="NCBI Taxonomy" id="1232866"/>
    <lineage>
        <taxon>Bacteria</taxon>
        <taxon>Pseudomonadati</taxon>
        <taxon>Pseudomonadota</taxon>
        <taxon>Betaproteobacteria</taxon>
        <taxon>Burkholderiales</taxon>
        <taxon>Burkholderiaceae</taxon>
        <taxon>Caballeronia</taxon>
    </lineage>
</organism>
<sequence>MNKTAFFAYTAMPVALGETIERALNQARSLSGFSQIFSWKALDIAGHFIPLEIEQQLEEARFLVADITFLNFNVTYEIGFAIGKGKRTFLVRNRSFQEQSPNIREIGLFDTLGYSEYANADDLRQLFSSFSPDDPIEVSTTLNKKAPVYVLEAKHKTDWMSRVISRVKKARYTFRNFDPNESPRLSAYDAISHVGQSYGVLVPLISAAQDGATVHNLRGAFVAGLAAGMGKALCVLQQGDGPVPVDLRDVAETAQRVEDVNEVVAEFASRVAEAFQEDHVALHTPKATFLQTMDLGSSSAENEMRTLGKYYLVTDAFLKSLRGEAHLVVGRKGSGKSAVFLQLRDRERSRNPSQNIVLDLKPEGYKLVKFKEMMLSFMREGTLQHTITAFWNYVLLLEICYKVLEKDEKRHLNDHDLFDSYKKLEDLYHVQKYFSEGDFSERIGALIEKIQTDYNKKYGGEVDVELDSAQVTELLYQHDVKRLEIELTKYMKHKGALWLLFDNVDKGWPTTGLQHADLMIIRGLIDASRKIEREFSKQDVAVNTVVFLRNDVYELLVQETSDRGKEGNVMLDWTDQDLLRELVRLRIVANGIKDSLPIEIVWPMICASHYKGEDSLQYLIDRSLMRPRFLLNLINQCKASAVNHRHAKIDESDIEKGLKTFSVDILTDVEYEINDISPNSGEVLYAFIDSPSIMDSKCVVELLERFGISASSTAGVIDLLLWYGFLGVQVDAEEVRYIYDFSYSRRMLTGFLKATPSAAYAVNPAFYQALTITRKR</sequence>
<dbReference type="AlphaFoldDB" id="A0A158JFW9"/>
<dbReference type="Proteomes" id="UP000054683">
    <property type="component" value="Unassembled WGS sequence"/>
</dbReference>
<dbReference type="NCBIfam" id="NF047389">
    <property type="entry name" value="ATPase_Sll1717"/>
    <property type="match status" value="1"/>
</dbReference>
<name>A0A158JFW9_9BURK</name>
<gene>
    <name evidence="1" type="ORF">AWB69_07709</name>
</gene>
<accession>A0A158JFW9</accession>
<dbReference type="InterPro" id="IPR059206">
    <property type="entry name" value="Sll1717-like"/>
</dbReference>
<reference evidence="1 2" key="1">
    <citation type="submission" date="2016-01" db="EMBL/GenBank/DDBJ databases">
        <authorList>
            <person name="Oliw E.H."/>
        </authorList>
    </citation>
    <scope>NUCLEOTIDE SEQUENCE [LARGE SCALE GENOMIC DNA]</scope>
    <source>
        <strain evidence="1">LMG 27134</strain>
    </source>
</reference>
<evidence type="ECO:0000313" key="2">
    <source>
        <dbReference type="Proteomes" id="UP000054683"/>
    </source>
</evidence>
<dbReference type="EMBL" id="FCOK02000083">
    <property type="protein sequence ID" value="SAL67301.1"/>
    <property type="molecule type" value="Genomic_DNA"/>
</dbReference>
<dbReference type="RefSeq" id="WP_062091842.1">
    <property type="nucleotide sequence ID" value="NZ_FCOK02000083.1"/>
</dbReference>
<protein>
    <submittedName>
        <fullName evidence="1">Uncharacterized protein</fullName>
    </submittedName>
</protein>
<proteinExistence type="predicted"/>